<dbReference type="InterPro" id="IPR056040">
    <property type="entry name" value="DUF7623"/>
</dbReference>
<evidence type="ECO:0000259" key="3">
    <source>
        <dbReference type="PROSITE" id="PS51823"/>
    </source>
</evidence>
<dbReference type="Pfam" id="PF24610">
    <property type="entry name" value="DUF7623"/>
    <property type="match status" value="1"/>
</dbReference>
<evidence type="ECO:0000256" key="1">
    <source>
        <dbReference type="ARBA" id="ARBA00022490"/>
    </source>
</evidence>
<dbReference type="EMBL" id="LGTL01000015">
    <property type="protein sequence ID" value="KPA78089.1"/>
    <property type="molecule type" value="Genomic_DNA"/>
</dbReference>
<accession>A0A0M9FXQ7</accession>
<dbReference type="OMA" id="MRERIWE"/>
<gene>
    <name evidence="4" type="ORF">ABB37_06817</name>
</gene>
<feature type="region of interest" description="Disordered" evidence="2">
    <location>
        <begin position="1680"/>
        <end position="1721"/>
    </location>
</feature>
<evidence type="ECO:0000313" key="5">
    <source>
        <dbReference type="Proteomes" id="UP000037923"/>
    </source>
</evidence>
<dbReference type="InterPro" id="IPR011990">
    <property type="entry name" value="TPR-like_helical_dom_sf"/>
</dbReference>
<sequence length="1920" mass="217747">MRRAASATPVRSPALAMNRDHAVRDTPLSATRFARSASAQGSRWATEDRLAIRRNPSFPIQQTAPKPYLAACAEITPRGRNWNAEFQLAWEMEDHTIEQAEQRMHALRQIAREFEKEAATTVVQIVRLEKDMPHELPKFVQCFQVKNIFFRVLPDSRSGRNYIASLRGILQSGSALLSVPLSVMFYYRGMPVLAQALVPMTTQAKRLYGANSTNDAEVEAEMAFMAEALHIALPDSSMEVYEALDGRYYVTNSNATLTPLFLDDTIMKRQEMLRTCPKVIDGADNTMAVLDDPVLQDAVMLVCSSSPPSVGTSDTLRQLCDVLHTRGVNLCLLKQVARRVLSAGHYNPQAVRDAVHLIACEMVSRTLKQEFYIEVQGKRIAYDEVSSARALSKYFALVFASAPLFRAQFLGTISKKYGVTSDEDGDIIEVLVGFRAEWRSRIMDRVCHLLGATIRKESGDVQMTWKPFVNSTVVPQLVDPRVAILLVEAYTKVQTDAPHWNAFCLPLCWKIACWQQRFPLALRLAREDAAAQKERAGPLQLIRWFMERCVCHVCFKTRDWLCIQEGRSRFPQVLGGYEAWASAKTQGRRCTEYGFWLVDVAEGLVESPAELRSCVEEAVFYFQTAIDRMPKYLRSEHGAWLHLQPYIGLLRCKKLLHSCSVDTQSLVKHSVELSNIGWASDFFINYLWDLGRELEYEGDFPGAIQALRTAIALSKEKPTFAAELHTLLMDTAHVYRSWDLRLYAKECIELTNEAIAYAAQYYGTASRQYGVVVTNRGAIEIELGWLDQAEETLRRAGAALDAAQVPHDDPDYVAYLRNLDVLYRLRHPNLTAPTPLTGFLLRYPFLATGCEGVPWDDVRPLQDGAFVQLARYRAQEAAGTDEAFRLEAAMKRRVGELFRTLLAGATLKRFPFLPPQVDGVYVESLFLGHDRLFRELSAPWLRMAAESDERRLQERLMLAYVSIKARRMAHRRHYEHTVEGGFISAFGAAVNLMLPVDFVEVVEDVQVQQLMGEYDRKAAHRASGAELRRVMERLGERVDAWEREQWDWRQSISAWTPAVLLHSFFLADLTNDGPLRDLLLARQHRDRATEEVMPPRVLDARVEARCAAIWERGQLERLYSRSESQQLQQRYQLRSPRLHHQHLSAVFEDVLETWNASVYITVDVESRDHVVAAVQRRGQENRDVEYMEQWYPQLRAMRCPADIQAGLPHQLDTFYNGLQLRWHQGNCSDDVLYARVQQHLELRHSRARKARVGIMRDRLRTEAKYPFLHTRYDGIHLHDLHLEEDAAFCEYYEEYTHLAAKPKLAVRRMQSSETRMDARAQKLASQLRSREAALRQRFGGFLRRGDAAPLWTSVGLESVPRILQCEQYYAAHAEQQPPTAKAARDAARCAQEIRSYIRHLASDDAALRMLRNASNEEVAERYPYLSLRPLPAVPLCALPFECCGDFRRQTAALYALACDAAPGREQGSTRNPTPDSWVSLPDSASSHHSESFADKAQQLVHIVDEMAEEELAEQHRLQELYRGIPMEVLGIPSTQLNLPDNFAELWSQSSREGFHGPTAPLAYGALHQAAISVRALMLANLYADEHRLLAQPFLLYHTRLCISLRNLPLQEDSRYTALQGEYETLLQQRGLNSTDASLQRVRLANRADRVALRTSRSWNRLLSQLPRSISVESNQLEYLRTHTDLGRTPRSGSERKKRKPAGAEALTADVETSARRDADDAAADSSLRADLPFIAPHITVTSVNGDEEFVRLQNVLKKMRSTPTADSSQLTAAEDALRDYTSLYEEPERQTSVRDSATQQTLPATPTEFPTTVRHATAQQQPAQPFARQQRAATTSSTHTPPATPKSKGRQNKERDAPHASPSTTPLLTERSLERQPPTMQAARSMGTPLTPPSQREQLSSRYPFLRLHEEDGWPEALVA</sequence>
<dbReference type="InterPro" id="IPR027523">
    <property type="entry name" value="CLU_prot"/>
</dbReference>
<reference evidence="4 5" key="1">
    <citation type="submission" date="2015-07" db="EMBL/GenBank/DDBJ databases">
        <title>High-quality genome of monoxenous trypanosomatid Leptomonas pyrrhocoris.</title>
        <authorList>
            <person name="Flegontov P."/>
            <person name="Butenko A."/>
            <person name="Firsov S."/>
            <person name="Vlcek C."/>
            <person name="Logacheva M.D."/>
            <person name="Field M."/>
            <person name="Filatov D."/>
            <person name="Flegontova O."/>
            <person name="Gerasimov E."/>
            <person name="Jackson A.P."/>
            <person name="Kelly S."/>
            <person name="Opperdoes F."/>
            <person name="O'Reilly A."/>
            <person name="Votypka J."/>
            <person name="Yurchenko V."/>
            <person name="Lukes J."/>
        </authorList>
    </citation>
    <scope>NUCLEOTIDE SEQUENCE [LARGE SCALE GENOMIC DNA]</scope>
    <source>
        <strain evidence="4">H10</strain>
    </source>
</reference>
<feature type="region of interest" description="Disordered" evidence="2">
    <location>
        <begin position="1784"/>
        <end position="1904"/>
    </location>
</feature>
<feature type="region of interest" description="Disordered" evidence="2">
    <location>
        <begin position="1462"/>
        <end position="1488"/>
    </location>
</feature>
<dbReference type="Proteomes" id="UP000037923">
    <property type="component" value="Unassembled WGS sequence"/>
</dbReference>
<feature type="compositionally biased region" description="Low complexity" evidence="2">
    <location>
        <begin position="1816"/>
        <end position="1841"/>
    </location>
</feature>
<proteinExistence type="predicted"/>
<name>A0A0M9FXQ7_LEPPY</name>
<evidence type="ECO:0000313" key="4">
    <source>
        <dbReference type="EMBL" id="KPA78089.1"/>
    </source>
</evidence>
<keyword evidence="5" id="KW-1185">Reference proteome</keyword>
<dbReference type="GeneID" id="26907103"/>
<organism evidence="4 5">
    <name type="scientific">Leptomonas pyrrhocoris</name>
    <name type="common">Firebug parasite</name>
    <dbReference type="NCBI Taxonomy" id="157538"/>
    <lineage>
        <taxon>Eukaryota</taxon>
        <taxon>Discoba</taxon>
        <taxon>Euglenozoa</taxon>
        <taxon>Kinetoplastea</taxon>
        <taxon>Metakinetoplastina</taxon>
        <taxon>Trypanosomatida</taxon>
        <taxon>Trypanosomatidae</taxon>
        <taxon>Leishmaniinae</taxon>
        <taxon>Leptomonas</taxon>
    </lineage>
</organism>
<protein>
    <recommendedName>
        <fullName evidence="3">Clu domain-containing protein</fullName>
    </recommendedName>
</protein>
<dbReference type="InterPro" id="IPR025697">
    <property type="entry name" value="CLU_dom"/>
</dbReference>
<dbReference type="PANTHER" id="PTHR12601:SF6">
    <property type="entry name" value="CLUSTERED MITOCHONDRIA PROTEIN HOMOLOG"/>
    <property type="match status" value="1"/>
</dbReference>
<comment type="caution">
    <text evidence="4">The sequence shown here is derived from an EMBL/GenBank/DDBJ whole genome shotgun (WGS) entry which is preliminary data.</text>
</comment>
<evidence type="ECO:0000256" key="2">
    <source>
        <dbReference type="SAM" id="MobiDB-lite"/>
    </source>
</evidence>
<dbReference type="SUPFAM" id="SSF48452">
    <property type="entry name" value="TPR-like"/>
    <property type="match status" value="1"/>
</dbReference>
<dbReference type="VEuPathDB" id="TriTrypDB:LpyrH10_15_2270"/>
<keyword evidence="1" id="KW-0963">Cytoplasm</keyword>
<feature type="domain" description="Clu" evidence="3">
    <location>
        <begin position="56"/>
        <end position="283"/>
    </location>
</feature>
<dbReference type="PROSITE" id="PS51823">
    <property type="entry name" value="CLU"/>
    <property type="match status" value="1"/>
</dbReference>
<dbReference type="OrthoDB" id="265210at2759"/>
<dbReference type="Gene3D" id="1.25.40.10">
    <property type="entry name" value="Tetratricopeptide repeat domain"/>
    <property type="match status" value="1"/>
</dbReference>
<dbReference type="PANTHER" id="PTHR12601">
    <property type="entry name" value="EUKARYOTIC TRANSLATION INITIATION FACTOR 3 SUBUNIT EIF-3"/>
    <property type="match status" value="1"/>
</dbReference>
<dbReference type="RefSeq" id="XP_015656528.1">
    <property type="nucleotide sequence ID" value="XM_015805235.1"/>
</dbReference>
<dbReference type="GO" id="GO:0005737">
    <property type="term" value="C:cytoplasm"/>
    <property type="evidence" value="ECO:0007669"/>
    <property type="project" value="TreeGrafter"/>
</dbReference>
<feature type="non-terminal residue" evidence="4">
    <location>
        <position position="1920"/>
    </location>
</feature>
<dbReference type="Pfam" id="PF13236">
    <property type="entry name" value="CLU"/>
    <property type="match status" value="1"/>
</dbReference>
<feature type="compositionally biased region" description="Polar residues" evidence="2">
    <location>
        <begin position="1793"/>
        <end position="1810"/>
    </location>
</feature>
<feature type="compositionally biased region" description="Polar residues" evidence="2">
    <location>
        <begin position="1466"/>
        <end position="1484"/>
    </location>
</feature>